<dbReference type="HAMAP" id="MF_01077">
    <property type="entry name" value="RimP"/>
    <property type="match status" value="1"/>
</dbReference>
<comment type="function">
    <text evidence="3">Required for maturation of 30S ribosomal subunits.</text>
</comment>
<evidence type="ECO:0000259" key="4">
    <source>
        <dbReference type="Pfam" id="PF02576"/>
    </source>
</evidence>
<dbReference type="Gene3D" id="3.30.300.70">
    <property type="entry name" value="RimP-like superfamily, N-terminal"/>
    <property type="match status" value="1"/>
</dbReference>
<evidence type="ECO:0000256" key="1">
    <source>
        <dbReference type="ARBA" id="ARBA00022490"/>
    </source>
</evidence>
<comment type="similarity">
    <text evidence="3">Belongs to the RimP family.</text>
</comment>
<dbReference type="SUPFAM" id="SSF75420">
    <property type="entry name" value="YhbC-like, N-terminal domain"/>
    <property type="match status" value="1"/>
</dbReference>
<dbReference type="GO" id="GO:0005829">
    <property type="term" value="C:cytosol"/>
    <property type="evidence" value="ECO:0007669"/>
    <property type="project" value="TreeGrafter"/>
</dbReference>
<dbReference type="SUPFAM" id="SSF74942">
    <property type="entry name" value="YhbC-like, C-terminal domain"/>
    <property type="match status" value="1"/>
</dbReference>
<dbReference type="OrthoDB" id="9805006at2"/>
<dbReference type="GO" id="GO:0006412">
    <property type="term" value="P:translation"/>
    <property type="evidence" value="ECO:0007669"/>
    <property type="project" value="TreeGrafter"/>
</dbReference>
<evidence type="ECO:0000313" key="7">
    <source>
        <dbReference type="Proteomes" id="UP000292373"/>
    </source>
</evidence>
<name>A0A4Q9KCW9_9ACTN</name>
<keyword evidence="1 3" id="KW-0963">Cytoplasm</keyword>
<evidence type="ECO:0000256" key="3">
    <source>
        <dbReference type="HAMAP-Rule" id="MF_01077"/>
    </source>
</evidence>
<gene>
    <name evidence="3 6" type="primary">rimP</name>
    <name evidence="6" type="ORF">ET989_09100</name>
</gene>
<dbReference type="EMBL" id="SDMQ01000008">
    <property type="protein sequence ID" value="TBT84295.1"/>
    <property type="molecule type" value="Genomic_DNA"/>
</dbReference>
<feature type="domain" description="Ribosome maturation factor RimP C-terminal" evidence="5">
    <location>
        <begin position="89"/>
        <end position="148"/>
    </location>
</feature>
<dbReference type="InterPro" id="IPR035956">
    <property type="entry name" value="RimP_N_sf"/>
</dbReference>
<keyword evidence="7" id="KW-1185">Reference proteome</keyword>
<dbReference type="PANTHER" id="PTHR33867">
    <property type="entry name" value="RIBOSOME MATURATION FACTOR RIMP"/>
    <property type="match status" value="1"/>
</dbReference>
<dbReference type="InterPro" id="IPR028989">
    <property type="entry name" value="RimP_N"/>
</dbReference>
<dbReference type="InterPro" id="IPR003728">
    <property type="entry name" value="Ribosome_maturation_RimP"/>
</dbReference>
<comment type="subcellular location">
    <subcellularLocation>
        <location evidence="3">Cytoplasm</location>
    </subcellularLocation>
</comment>
<evidence type="ECO:0000256" key="2">
    <source>
        <dbReference type="ARBA" id="ARBA00022517"/>
    </source>
</evidence>
<dbReference type="RefSeq" id="WP_131168224.1">
    <property type="nucleotide sequence ID" value="NZ_SDMQ01000008.1"/>
</dbReference>
<dbReference type="GO" id="GO:0000028">
    <property type="term" value="P:ribosomal small subunit assembly"/>
    <property type="evidence" value="ECO:0007669"/>
    <property type="project" value="TreeGrafter"/>
</dbReference>
<dbReference type="InterPro" id="IPR028998">
    <property type="entry name" value="RimP_C"/>
</dbReference>
<evidence type="ECO:0000259" key="5">
    <source>
        <dbReference type="Pfam" id="PF17384"/>
    </source>
</evidence>
<organism evidence="6 7">
    <name type="scientific">Propioniciclava sinopodophylli</name>
    <dbReference type="NCBI Taxonomy" id="1837344"/>
    <lineage>
        <taxon>Bacteria</taxon>
        <taxon>Bacillati</taxon>
        <taxon>Actinomycetota</taxon>
        <taxon>Actinomycetes</taxon>
        <taxon>Propionibacteriales</taxon>
        <taxon>Propionibacteriaceae</taxon>
        <taxon>Propioniciclava</taxon>
    </lineage>
</organism>
<dbReference type="AlphaFoldDB" id="A0A4Q9KCW9"/>
<dbReference type="NCBIfam" id="NF000930">
    <property type="entry name" value="PRK00092.2-2"/>
    <property type="match status" value="1"/>
</dbReference>
<dbReference type="InterPro" id="IPR036847">
    <property type="entry name" value="RimP_C_sf"/>
</dbReference>
<feature type="domain" description="Ribosome maturation factor RimP N-terminal" evidence="4">
    <location>
        <begin position="9"/>
        <end position="85"/>
    </location>
</feature>
<dbReference type="Proteomes" id="UP000292373">
    <property type="component" value="Unassembled WGS sequence"/>
</dbReference>
<evidence type="ECO:0000313" key="6">
    <source>
        <dbReference type="EMBL" id="TBT84295.1"/>
    </source>
</evidence>
<reference evidence="6 7" key="1">
    <citation type="submission" date="2019-01" db="EMBL/GenBank/DDBJ databases">
        <title>Lactibacter flavus gen. nov., sp. nov., a novel bacterium of the family Propionibacteriaceae isolated from raw milk and dairy products.</title>
        <authorList>
            <person name="Huptas C."/>
            <person name="Wenning M."/>
            <person name="Breitenwieser F."/>
            <person name="Doll E."/>
            <person name="Von Neubeck M."/>
            <person name="Busse H.-J."/>
            <person name="Scherer S."/>
        </authorList>
    </citation>
    <scope>NUCLEOTIDE SEQUENCE [LARGE SCALE GENOMIC DNA]</scope>
    <source>
        <strain evidence="6 7">KCTC 33808</strain>
    </source>
</reference>
<dbReference type="CDD" id="cd01734">
    <property type="entry name" value="YlxS_C"/>
    <property type="match status" value="1"/>
</dbReference>
<keyword evidence="2 3" id="KW-0690">Ribosome biogenesis</keyword>
<proteinExistence type="inferred from homology"/>
<sequence length="159" mass="16985">MKEQAIAALVGPVAEQHGLEVDRIEIASAGRRSFLRVYLDGDGPDGRGPSLDEIADATRALSVALDESDATGQAPYTLEVSSRGVSRPLTEAKHYRRNVGRLVALTLADGQVTGRIEASDADGVDLDVDGHTRRVAYTDISKAVVQAELRKDAGDDEEE</sequence>
<dbReference type="Pfam" id="PF17384">
    <property type="entry name" value="DUF150_C"/>
    <property type="match status" value="1"/>
</dbReference>
<protein>
    <recommendedName>
        <fullName evidence="3">Ribosome maturation factor RimP</fullName>
    </recommendedName>
</protein>
<dbReference type="PANTHER" id="PTHR33867:SF1">
    <property type="entry name" value="RIBOSOME MATURATION FACTOR RIMP"/>
    <property type="match status" value="1"/>
</dbReference>
<accession>A0A4Q9KCW9</accession>
<dbReference type="Pfam" id="PF02576">
    <property type="entry name" value="RimP_N"/>
    <property type="match status" value="1"/>
</dbReference>
<comment type="caution">
    <text evidence="6">The sequence shown here is derived from an EMBL/GenBank/DDBJ whole genome shotgun (WGS) entry which is preliminary data.</text>
</comment>